<proteinExistence type="predicted"/>
<comment type="caution">
    <text evidence="1">The sequence shown here is derived from an EMBL/GenBank/DDBJ whole genome shotgun (WGS) entry which is preliminary data.</text>
</comment>
<sequence>MKNIADIFYNLSRTPDALSEAGEKIFLAIYKAPTNGHNLNNYRYAAFLKSSTKIKADLSLIPPTEGTTLQHTFSNVFLFVEPAMVPILMVSL</sequence>
<dbReference type="Proteomes" id="UP000499080">
    <property type="component" value="Unassembled WGS sequence"/>
</dbReference>
<reference evidence="1 2" key="1">
    <citation type="journal article" date="2019" name="Sci. Rep.">
        <title>Orb-weaving spider Araneus ventricosus genome elucidates the spidroin gene catalogue.</title>
        <authorList>
            <person name="Kono N."/>
            <person name="Nakamura H."/>
            <person name="Ohtoshi R."/>
            <person name="Moran D.A.P."/>
            <person name="Shinohara A."/>
            <person name="Yoshida Y."/>
            <person name="Fujiwara M."/>
            <person name="Mori M."/>
            <person name="Tomita M."/>
            <person name="Arakawa K."/>
        </authorList>
    </citation>
    <scope>NUCLEOTIDE SEQUENCE [LARGE SCALE GENOMIC DNA]</scope>
</reference>
<evidence type="ECO:0000313" key="2">
    <source>
        <dbReference type="Proteomes" id="UP000499080"/>
    </source>
</evidence>
<name>A0A4Y2BNI4_ARAVE</name>
<evidence type="ECO:0000313" key="1">
    <source>
        <dbReference type="EMBL" id="GBL92995.1"/>
    </source>
</evidence>
<dbReference type="AlphaFoldDB" id="A0A4Y2BNI4"/>
<dbReference type="OrthoDB" id="6781249at2759"/>
<protein>
    <submittedName>
        <fullName evidence="1">Uncharacterized protein</fullName>
    </submittedName>
</protein>
<accession>A0A4Y2BNI4</accession>
<gene>
    <name evidence="1" type="ORF">AVEN_54633_1</name>
</gene>
<dbReference type="EMBL" id="BGPR01000090">
    <property type="protein sequence ID" value="GBL92995.1"/>
    <property type="molecule type" value="Genomic_DNA"/>
</dbReference>
<organism evidence="1 2">
    <name type="scientific">Araneus ventricosus</name>
    <name type="common">Orbweaver spider</name>
    <name type="synonym">Epeira ventricosa</name>
    <dbReference type="NCBI Taxonomy" id="182803"/>
    <lineage>
        <taxon>Eukaryota</taxon>
        <taxon>Metazoa</taxon>
        <taxon>Ecdysozoa</taxon>
        <taxon>Arthropoda</taxon>
        <taxon>Chelicerata</taxon>
        <taxon>Arachnida</taxon>
        <taxon>Araneae</taxon>
        <taxon>Araneomorphae</taxon>
        <taxon>Entelegynae</taxon>
        <taxon>Araneoidea</taxon>
        <taxon>Araneidae</taxon>
        <taxon>Araneus</taxon>
    </lineage>
</organism>
<keyword evidence="2" id="KW-1185">Reference proteome</keyword>